<dbReference type="EMBL" id="LGAP01000020">
    <property type="protein sequence ID" value="KOF15344.1"/>
    <property type="molecule type" value="Genomic_DNA"/>
</dbReference>
<evidence type="ECO:0000256" key="1">
    <source>
        <dbReference type="ARBA" id="ARBA00009437"/>
    </source>
</evidence>
<feature type="domain" description="HTH lysR-type" evidence="5">
    <location>
        <begin position="3"/>
        <end position="60"/>
    </location>
</feature>
<gene>
    <name evidence="6" type="ORF">AC244_23835</name>
</gene>
<dbReference type="SUPFAM" id="SSF46785">
    <property type="entry name" value="Winged helix' DNA-binding domain"/>
    <property type="match status" value="1"/>
</dbReference>
<organism evidence="6 7">
    <name type="scientific">Ensifer adhaerens</name>
    <name type="common">Sinorhizobium morelense</name>
    <dbReference type="NCBI Taxonomy" id="106592"/>
    <lineage>
        <taxon>Bacteria</taxon>
        <taxon>Pseudomonadati</taxon>
        <taxon>Pseudomonadota</taxon>
        <taxon>Alphaproteobacteria</taxon>
        <taxon>Hyphomicrobiales</taxon>
        <taxon>Rhizobiaceae</taxon>
        <taxon>Sinorhizobium/Ensifer group</taxon>
        <taxon>Ensifer</taxon>
    </lineage>
</organism>
<dbReference type="Gene3D" id="1.10.10.10">
    <property type="entry name" value="Winged helix-like DNA-binding domain superfamily/Winged helix DNA-binding domain"/>
    <property type="match status" value="1"/>
</dbReference>
<dbReference type="GO" id="GO:0003700">
    <property type="term" value="F:DNA-binding transcription factor activity"/>
    <property type="evidence" value="ECO:0007669"/>
    <property type="project" value="InterPro"/>
</dbReference>
<keyword evidence="3" id="KW-0238">DNA-binding</keyword>
<dbReference type="PATRIC" id="fig|106592.7.peg.3495"/>
<dbReference type="RefSeq" id="WP_053251289.1">
    <property type="nucleotide sequence ID" value="NZ_LGAP01000020.1"/>
</dbReference>
<dbReference type="PANTHER" id="PTHR30419">
    <property type="entry name" value="HTH-TYPE TRANSCRIPTIONAL REGULATOR YBHD"/>
    <property type="match status" value="1"/>
</dbReference>
<evidence type="ECO:0000313" key="7">
    <source>
        <dbReference type="Proteomes" id="UP000037425"/>
    </source>
</evidence>
<evidence type="ECO:0000259" key="5">
    <source>
        <dbReference type="PROSITE" id="PS50931"/>
    </source>
</evidence>
<keyword evidence="4" id="KW-0804">Transcription</keyword>
<protein>
    <submittedName>
        <fullName evidence="6">LysR family transcriptional regulator</fullName>
    </submittedName>
</protein>
<dbReference type="AlphaFoldDB" id="A0A0L8BLC9"/>
<name>A0A0L8BLC9_ENSAD</name>
<evidence type="ECO:0000256" key="3">
    <source>
        <dbReference type="ARBA" id="ARBA00023125"/>
    </source>
</evidence>
<accession>A0A0L8BLC9</accession>
<comment type="similarity">
    <text evidence="1">Belongs to the LysR transcriptional regulatory family.</text>
</comment>
<dbReference type="InterPro" id="IPR005119">
    <property type="entry name" value="LysR_subst-bd"/>
</dbReference>
<dbReference type="SUPFAM" id="SSF53850">
    <property type="entry name" value="Periplasmic binding protein-like II"/>
    <property type="match status" value="1"/>
</dbReference>
<dbReference type="GO" id="GO:0005829">
    <property type="term" value="C:cytosol"/>
    <property type="evidence" value="ECO:0007669"/>
    <property type="project" value="TreeGrafter"/>
</dbReference>
<dbReference type="InterPro" id="IPR050950">
    <property type="entry name" value="HTH-type_LysR_regulators"/>
</dbReference>
<dbReference type="GO" id="GO:0003677">
    <property type="term" value="F:DNA binding"/>
    <property type="evidence" value="ECO:0007669"/>
    <property type="project" value="UniProtKB-KW"/>
</dbReference>
<comment type="caution">
    <text evidence="6">The sequence shown here is derived from an EMBL/GenBank/DDBJ whole genome shotgun (WGS) entry which is preliminary data.</text>
</comment>
<keyword evidence="2" id="KW-0805">Transcription regulation</keyword>
<dbReference type="PANTHER" id="PTHR30419:SF2">
    <property type="entry name" value="LYSR FAMILY TRANSCRIPTIONAL REGULATOR"/>
    <property type="match status" value="1"/>
</dbReference>
<dbReference type="InterPro" id="IPR036388">
    <property type="entry name" value="WH-like_DNA-bd_sf"/>
</dbReference>
<dbReference type="Proteomes" id="UP000037425">
    <property type="component" value="Unassembled WGS sequence"/>
</dbReference>
<dbReference type="Pfam" id="PF00126">
    <property type="entry name" value="HTH_1"/>
    <property type="match status" value="1"/>
</dbReference>
<dbReference type="OrthoDB" id="9785974at2"/>
<evidence type="ECO:0000256" key="2">
    <source>
        <dbReference type="ARBA" id="ARBA00023015"/>
    </source>
</evidence>
<proteinExistence type="inferred from homology"/>
<reference evidence="7" key="1">
    <citation type="submission" date="2015-07" db="EMBL/GenBank/DDBJ databases">
        <title>Whole genome sequence of an Ensifer adhaerens strain isolated from a cave pool in the Wind Cave National Park.</title>
        <authorList>
            <person name="Eng W.W.H."/>
            <person name="Gan H.M."/>
            <person name="Barton H.A."/>
            <person name="Savka M.A."/>
        </authorList>
    </citation>
    <scope>NUCLEOTIDE SEQUENCE [LARGE SCALE GENOMIC DNA]</scope>
    <source>
        <strain evidence="7">SD006</strain>
    </source>
</reference>
<dbReference type="CDD" id="cd08421">
    <property type="entry name" value="PBP2_LTTR_like_1"/>
    <property type="match status" value="1"/>
</dbReference>
<sequence>MRFDLIDLRLFLAVVEAGSITHGAQAANLSLAAASERLRGMEDKGGVQLLARGRRGVSTTAAGDALAHHARLVLRQMEHMHGELGEYARGLRASIRLLANTAAITEFLPDRLGPWLRAHPQTDIDLKERQSSDIAKAVSGGLAEIGIISDAVDATGLRLTPFAIDRLGAVVAKDHAFANYRQIDFTDLLDHAFVGLAEGSALQDHIEGQAARIGRRMNFRLRVRSFEGVCRLAAQDVGVGIVPQTAARRCRRTTAIAAVRLTDKWATRHLSICLRPDEDLSPLARDLVAHLGNFKPD</sequence>
<evidence type="ECO:0000313" key="6">
    <source>
        <dbReference type="EMBL" id="KOF15344.1"/>
    </source>
</evidence>
<evidence type="ECO:0000256" key="4">
    <source>
        <dbReference type="ARBA" id="ARBA00023163"/>
    </source>
</evidence>
<dbReference type="PROSITE" id="PS50931">
    <property type="entry name" value="HTH_LYSR"/>
    <property type="match status" value="1"/>
</dbReference>
<dbReference type="Pfam" id="PF03466">
    <property type="entry name" value="LysR_substrate"/>
    <property type="match status" value="1"/>
</dbReference>
<dbReference type="Gene3D" id="3.40.190.290">
    <property type="match status" value="1"/>
</dbReference>
<dbReference type="InterPro" id="IPR000847">
    <property type="entry name" value="LysR_HTH_N"/>
</dbReference>
<dbReference type="InterPro" id="IPR036390">
    <property type="entry name" value="WH_DNA-bd_sf"/>
</dbReference>